<comment type="subcellular location">
    <subcellularLocation>
        <location evidence="1">Cell membrane</location>
        <topology evidence="1">Multi-pass membrane protein</topology>
    </subcellularLocation>
</comment>
<feature type="transmembrane region" description="Helical" evidence="7">
    <location>
        <begin position="55"/>
        <end position="75"/>
    </location>
</feature>
<dbReference type="Proteomes" id="UP000036867">
    <property type="component" value="Unassembled WGS sequence"/>
</dbReference>
<evidence type="ECO:0000259" key="8">
    <source>
        <dbReference type="Pfam" id="PF11728"/>
    </source>
</evidence>
<evidence type="ECO:0000256" key="5">
    <source>
        <dbReference type="ARBA" id="ARBA00023136"/>
    </source>
</evidence>
<gene>
    <name evidence="9" type="ORF">AMD00_06375</name>
</gene>
<dbReference type="Pfam" id="PF06081">
    <property type="entry name" value="ArAE_1"/>
    <property type="match status" value="1"/>
</dbReference>
<feature type="transmembrane region" description="Helical" evidence="7">
    <location>
        <begin position="125"/>
        <end position="144"/>
    </location>
</feature>
<organism evidence="9 10">
    <name type="scientific">Viridibacillus arvi</name>
    <dbReference type="NCBI Taxonomy" id="263475"/>
    <lineage>
        <taxon>Bacteria</taxon>
        <taxon>Bacillati</taxon>
        <taxon>Bacillota</taxon>
        <taxon>Bacilli</taxon>
        <taxon>Bacillales</taxon>
        <taxon>Caryophanaceae</taxon>
        <taxon>Viridibacillus</taxon>
    </lineage>
</organism>
<evidence type="ECO:0000256" key="3">
    <source>
        <dbReference type="ARBA" id="ARBA00022692"/>
    </source>
</evidence>
<dbReference type="GeneID" id="301135730"/>
<dbReference type="InterPro" id="IPR052984">
    <property type="entry name" value="UPF0421"/>
</dbReference>
<dbReference type="GO" id="GO:0005886">
    <property type="term" value="C:plasma membrane"/>
    <property type="evidence" value="ECO:0007669"/>
    <property type="project" value="UniProtKB-SubCell"/>
</dbReference>
<feature type="domain" description="Putative aromatic acid exporter C-terminal" evidence="8">
    <location>
        <begin position="149"/>
        <end position="313"/>
    </location>
</feature>
<keyword evidence="4 7" id="KW-1133">Transmembrane helix</keyword>
<dbReference type="PANTHER" id="PTHR40064">
    <property type="entry name" value="MEMBRANE PROTEIN-RELATED"/>
    <property type="match status" value="1"/>
</dbReference>
<proteinExistence type="predicted"/>
<dbReference type="PATRIC" id="fig|263475.3.peg.1717"/>
<evidence type="ECO:0000256" key="7">
    <source>
        <dbReference type="SAM" id="Phobius"/>
    </source>
</evidence>
<reference evidence="10" key="1">
    <citation type="submission" date="2015-08" db="EMBL/GenBank/DDBJ databases">
        <title>Fjat-10028 dsm 16317.</title>
        <authorList>
            <person name="Liu B."/>
            <person name="Wang J."/>
            <person name="Zhu Y."/>
            <person name="Liu G."/>
            <person name="Chen Q."/>
            <person name="Chen Z."/>
            <person name="Lan J."/>
            <person name="Che J."/>
            <person name="Ge C."/>
            <person name="Shi H."/>
            <person name="Pan Z."/>
            <person name="Liu X."/>
        </authorList>
    </citation>
    <scope>NUCLEOTIDE SEQUENCE [LARGE SCALE GENOMIC DNA]</scope>
    <source>
        <strain evidence="10">DSM 16317</strain>
    </source>
</reference>
<dbReference type="InterPro" id="IPR010343">
    <property type="entry name" value="ArAE_1"/>
</dbReference>
<accession>A0A0M0LMW9</accession>
<evidence type="ECO:0000256" key="6">
    <source>
        <dbReference type="SAM" id="Coils"/>
    </source>
</evidence>
<evidence type="ECO:0000256" key="1">
    <source>
        <dbReference type="ARBA" id="ARBA00004651"/>
    </source>
</evidence>
<dbReference type="RefSeq" id="WP_053416214.1">
    <property type="nucleotide sequence ID" value="NZ_JBCMNK010000032.1"/>
</dbReference>
<evidence type="ECO:0000313" key="10">
    <source>
        <dbReference type="Proteomes" id="UP000036867"/>
    </source>
</evidence>
<keyword evidence="6" id="KW-0175">Coiled coil</keyword>
<sequence length="333" mass="38044">MKRFSIGYRTLKTAIGATISIGLAEYFGLDFFTSAGILTILSIQTTKKQSLHEVYTRLLASIIGMIMAFLFFEGVGYHPIVLGCMILLYLPILVMLNIIPAFVSSVVIILHIFHTGDFTIALLKNELSLMLIGFGTGLALNIYMPDIKHRLEQYLIRIEELYTAIFVEIEKYLRNGDTSWDGKELLEAVEVLNQAKSLAFQDVENHLTRRENLYYMYFDIREQQFEIIERVLPKITDLPVIVEQAELVADFLADMSQNINSAGNTANKYREKLEVVKAEFAKLPLPTTHENFLAMASLYQFIEEMDLYLAIKKDFKGISPSRKHFKKKSNAEN</sequence>
<feature type="transmembrane region" description="Helical" evidence="7">
    <location>
        <begin position="21"/>
        <end position="43"/>
    </location>
</feature>
<dbReference type="PANTHER" id="PTHR40064:SF1">
    <property type="entry name" value="MEMBRANE PROTEIN"/>
    <property type="match status" value="1"/>
</dbReference>
<dbReference type="EMBL" id="LILB01000001">
    <property type="protein sequence ID" value="KOO52038.1"/>
    <property type="molecule type" value="Genomic_DNA"/>
</dbReference>
<dbReference type="InterPro" id="IPR038323">
    <property type="entry name" value="ArAE_1_C_sf"/>
</dbReference>
<keyword evidence="3 7" id="KW-0812">Transmembrane</keyword>
<comment type="caution">
    <text evidence="9">The sequence shown here is derived from an EMBL/GenBank/DDBJ whole genome shotgun (WGS) entry which is preliminary data.</text>
</comment>
<dbReference type="Gene3D" id="1.20.120.940">
    <property type="entry name" value="Putative aromatic acid exporter, C-terminal domain"/>
    <property type="match status" value="1"/>
</dbReference>
<protein>
    <recommendedName>
        <fullName evidence="8">Putative aromatic acid exporter C-terminal domain-containing protein</fullName>
    </recommendedName>
</protein>
<feature type="transmembrane region" description="Helical" evidence="7">
    <location>
        <begin position="87"/>
        <end position="113"/>
    </location>
</feature>
<feature type="coiled-coil region" evidence="6">
    <location>
        <begin position="252"/>
        <end position="279"/>
    </location>
</feature>
<evidence type="ECO:0000313" key="9">
    <source>
        <dbReference type="EMBL" id="KOO52038.1"/>
    </source>
</evidence>
<dbReference type="Pfam" id="PF11728">
    <property type="entry name" value="ArAE_1_C"/>
    <property type="match status" value="1"/>
</dbReference>
<name>A0A0M0LMW9_9BACL</name>
<dbReference type="STRING" id="263475.AMD00_06375"/>
<dbReference type="InterPro" id="IPR021062">
    <property type="entry name" value="ArAE_1_C"/>
</dbReference>
<keyword evidence="5 7" id="KW-0472">Membrane</keyword>
<dbReference type="OrthoDB" id="357521at2"/>
<keyword evidence="2" id="KW-1003">Cell membrane</keyword>
<evidence type="ECO:0000256" key="2">
    <source>
        <dbReference type="ARBA" id="ARBA00022475"/>
    </source>
</evidence>
<keyword evidence="10" id="KW-1185">Reference proteome</keyword>
<dbReference type="AlphaFoldDB" id="A0A0M0LMW9"/>
<evidence type="ECO:0000256" key="4">
    <source>
        <dbReference type="ARBA" id="ARBA00022989"/>
    </source>
</evidence>